<sequence>MSTAHPQTAEAFEIMSERIQDAAEVLKAMSSETRLKILCALSGGELPVNQLAELTGQSPSAVSQHLAKLRAANLVEARRDAQTIYYRCSDGIGRVIVDKLCEFYSEK</sequence>
<dbReference type="Proteomes" id="UP001596303">
    <property type="component" value="Unassembled WGS sequence"/>
</dbReference>
<dbReference type="InterPro" id="IPR051011">
    <property type="entry name" value="Metal_resp_trans_reg"/>
</dbReference>
<protein>
    <submittedName>
        <fullName evidence="5">ArsR/SmtB family transcription factor</fullName>
    </submittedName>
</protein>
<dbReference type="InterPro" id="IPR001845">
    <property type="entry name" value="HTH_ArsR_DNA-bd_dom"/>
</dbReference>
<keyword evidence="2" id="KW-0238">DNA-binding</keyword>
<evidence type="ECO:0000259" key="4">
    <source>
        <dbReference type="PROSITE" id="PS50987"/>
    </source>
</evidence>
<dbReference type="SMART" id="SM00418">
    <property type="entry name" value="HTH_ARSR"/>
    <property type="match status" value="1"/>
</dbReference>
<dbReference type="Gene3D" id="1.10.10.10">
    <property type="entry name" value="Winged helix-like DNA-binding domain superfamily/Winged helix DNA-binding domain"/>
    <property type="match status" value="1"/>
</dbReference>
<name>A0ABW1S8E5_9PROT</name>
<reference evidence="6" key="1">
    <citation type="journal article" date="2019" name="Int. J. Syst. Evol. Microbiol.">
        <title>The Global Catalogue of Microorganisms (GCM) 10K type strain sequencing project: providing services to taxonomists for standard genome sequencing and annotation.</title>
        <authorList>
            <consortium name="The Broad Institute Genomics Platform"/>
            <consortium name="The Broad Institute Genome Sequencing Center for Infectious Disease"/>
            <person name="Wu L."/>
            <person name="Ma J."/>
        </authorList>
    </citation>
    <scope>NUCLEOTIDE SEQUENCE [LARGE SCALE GENOMIC DNA]</scope>
    <source>
        <strain evidence="6">CGMCC-1.15741</strain>
    </source>
</reference>
<dbReference type="PANTHER" id="PTHR43132:SF8">
    <property type="entry name" value="HTH-TYPE TRANSCRIPTIONAL REGULATOR KMTR"/>
    <property type="match status" value="1"/>
</dbReference>
<dbReference type="InterPro" id="IPR036390">
    <property type="entry name" value="WH_DNA-bd_sf"/>
</dbReference>
<feature type="domain" description="HTH arsR-type" evidence="4">
    <location>
        <begin position="14"/>
        <end position="107"/>
    </location>
</feature>
<dbReference type="Pfam" id="PF01022">
    <property type="entry name" value="HTH_5"/>
    <property type="match status" value="1"/>
</dbReference>
<dbReference type="CDD" id="cd00090">
    <property type="entry name" value="HTH_ARSR"/>
    <property type="match status" value="1"/>
</dbReference>
<dbReference type="SUPFAM" id="SSF46785">
    <property type="entry name" value="Winged helix' DNA-binding domain"/>
    <property type="match status" value="1"/>
</dbReference>
<dbReference type="EMBL" id="JBHSSW010000008">
    <property type="protein sequence ID" value="MFC6197903.1"/>
    <property type="molecule type" value="Genomic_DNA"/>
</dbReference>
<dbReference type="PROSITE" id="PS50987">
    <property type="entry name" value="HTH_ARSR_2"/>
    <property type="match status" value="1"/>
</dbReference>
<organism evidence="5 6">
    <name type="scientific">Ponticaulis profundi</name>
    <dbReference type="NCBI Taxonomy" id="2665222"/>
    <lineage>
        <taxon>Bacteria</taxon>
        <taxon>Pseudomonadati</taxon>
        <taxon>Pseudomonadota</taxon>
        <taxon>Alphaproteobacteria</taxon>
        <taxon>Hyphomonadales</taxon>
        <taxon>Hyphomonadaceae</taxon>
        <taxon>Ponticaulis</taxon>
    </lineage>
</organism>
<accession>A0ABW1S8E5</accession>
<evidence type="ECO:0000256" key="3">
    <source>
        <dbReference type="ARBA" id="ARBA00023163"/>
    </source>
</evidence>
<evidence type="ECO:0000256" key="2">
    <source>
        <dbReference type="ARBA" id="ARBA00023125"/>
    </source>
</evidence>
<gene>
    <name evidence="5" type="ORF">ACFQDM_07430</name>
</gene>
<comment type="caution">
    <text evidence="5">The sequence shown here is derived from an EMBL/GenBank/DDBJ whole genome shotgun (WGS) entry which is preliminary data.</text>
</comment>
<keyword evidence="6" id="KW-1185">Reference proteome</keyword>
<proteinExistence type="predicted"/>
<evidence type="ECO:0000313" key="6">
    <source>
        <dbReference type="Proteomes" id="UP001596303"/>
    </source>
</evidence>
<dbReference type="PANTHER" id="PTHR43132">
    <property type="entry name" value="ARSENICAL RESISTANCE OPERON REPRESSOR ARSR-RELATED"/>
    <property type="match status" value="1"/>
</dbReference>
<dbReference type="RefSeq" id="WP_377377485.1">
    <property type="nucleotide sequence ID" value="NZ_JBHSSW010000008.1"/>
</dbReference>
<dbReference type="InterPro" id="IPR011991">
    <property type="entry name" value="ArsR-like_HTH"/>
</dbReference>
<evidence type="ECO:0000313" key="5">
    <source>
        <dbReference type="EMBL" id="MFC6197903.1"/>
    </source>
</evidence>
<dbReference type="InterPro" id="IPR036388">
    <property type="entry name" value="WH-like_DNA-bd_sf"/>
</dbReference>
<keyword evidence="1" id="KW-0805">Transcription regulation</keyword>
<dbReference type="PRINTS" id="PR00778">
    <property type="entry name" value="HTHARSR"/>
</dbReference>
<dbReference type="NCBIfam" id="NF033788">
    <property type="entry name" value="HTH_metalloreg"/>
    <property type="match status" value="1"/>
</dbReference>
<keyword evidence="3" id="KW-0804">Transcription</keyword>
<evidence type="ECO:0000256" key="1">
    <source>
        <dbReference type="ARBA" id="ARBA00023015"/>
    </source>
</evidence>